<protein>
    <recommendedName>
        <fullName evidence="4">Secreted protein</fullName>
    </recommendedName>
</protein>
<evidence type="ECO:0000313" key="2">
    <source>
        <dbReference type="EMBL" id="KAF8886053.1"/>
    </source>
</evidence>
<gene>
    <name evidence="2" type="ORF">CPB84DRAFT_1787856</name>
</gene>
<evidence type="ECO:0008006" key="4">
    <source>
        <dbReference type="Google" id="ProtNLM"/>
    </source>
</evidence>
<comment type="caution">
    <text evidence="2">The sequence shown here is derived from an EMBL/GenBank/DDBJ whole genome shotgun (WGS) entry which is preliminary data.</text>
</comment>
<keyword evidence="3" id="KW-1185">Reference proteome</keyword>
<reference evidence="2" key="1">
    <citation type="submission" date="2020-11" db="EMBL/GenBank/DDBJ databases">
        <authorList>
            <consortium name="DOE Joint Genome Institute"/>
            <person name="Ahrendt S."/>
            <person name="Riley R."/>
            <person name="Andreopoulos W."/>
            <person name="LaButti K."/>
            <person name="Pangilinan J."/>
            <person name="Ruiz-duenas F.J."/>
            <person name="Barrasa J.M."/>
            <person name="Sanchez-Garcia M."/>
            <person name="Camarero S."/>
            <person name="Miyauchi S."/>
            <person name="Serrano A."/>
            <person name="Linde D."/>
            <person name="Babiker R."/>
            <person name="Drula E."/>
            <person name="Ayuso-Fernandez I."/>
            <person name="Pacheco R."/>
            <person name="Padilla G."/>
            <person name="Ferreira P."/>
            <person name="Barriuso J."/>
            <person name="Kellner H."/>
            <person name="Castanera R."/>
            <person name="Alfaro M."/>
            <person name="Ramirez L."/>
            <person name="Pisabarro A.G."/>
            <person name="Kuo A."/>
            <person name="Tritt A."/>
            <person name="Lipzen A."/>
            <person name="He G."/>
            <person name="Yan M."/>
            <person name="Ng V."/>
            <person name="Cullen D."/>
            <person name="Martin F."/>
            <person name="Rosso M.-N."/>
            <person name="Henrissat B."/>
            <person name="Hibbett D."/>
            <person name="Martinez A.T."/>
            <person name="Grigoriev I.V."/>
        </authorList>
    </citation>
    <scope>NUCLEOTIDE SEQUENCE</scope>
    <source>
        <strain evidence="2">AH 44721</strain>
    </source>
</reference>
<sequence length="70" mass="8127">MLSSSLHMCLLLDIAFYVASTDSPSAFFLLNLYIREANQASFTFAPTWRLSWYFCAKPQSPLARCRLMRR</sequence>
<organism evidence="2 3">
    <name type="scientific">Gymnopilus junonius</name>
    <name type="common">Spectacular rustgill mushroom</name>
    <name type="synonym">Gymnopilus spectabilis subsp. junonius</name>
    <dbReference type="NCBI Taxonomy" id="109634"/>
    <lineage>
        <taxon>Eukaryota</taxon>
        <taxon>Fungi</taxon>
        <taxon>Dikarya</taxon>
        <taxon>Basidiomycota</taxon>
        <taxon>Agaricomycotina</taxon>
        <taxon>Agaricomycetes</taxon>
        <taxon>Agaricomycetidae</taxon>
        <taxon>Agaricales</taxon>
        <taxon>Agaricineae</taxon>
        <taxon>Hymenogastraceae</taxon>
        <taxon>Gymnopilus</taxon>
    </lineage>
</organism>
<feature type="chain" id="PRO_5044490161" description="Secreted protein" evidence="1">
    <location>
        <begin position="22"/>
        <end position="70"/>
    </location>
</feature>
<dbReference type="EMBL" id="JADNYJ010000098">
    <property type="protein sequence ID" value="KAF8886053.1"/>
    <property type="molecule type" value="Genomic_DNA"/>
</dbReference>
<dbReference type="AlphaFoldDB" id="A0A9P5NH27"/>
<dbReference type="Proteomes" id="UP000724874">
    <property type="component" value="Unassembled WGS sequence"/>
</dbReference>
<name>A0A9P5NH27_GYMJU</name>
<evidence type="ECO:0000313" key="3">
    <source>
        <dbReference type="Proteomes" id="UP000724874"/>
    </source>
</evidence>
<keyword evidence="1" id="KW-0732">Signal</keyword>
<accession>A0A9P5NH27</accession>
<proteinExistence type="predicted"/>
<feature type="signal peptide" evidence="1">
    <location>
        <begin position="1"/>
        <end position="21"/>
    </location>
</feature>
<evidence type="ECO:0000256" key="1">
    <source>
        <dbReference type="SAM" id="SignalP"/>
    </source>
</evidence>